<dbReference type="EMBL" id="QGKX02000004">
    <property type="protein sequence ID" value="KAF3600293.1"/>
    <property type="molecule type" value="Genomic_DNA"/>
</dbReference>
<dbReference type="InterPro" id="IPR039646">
    <property type="entry name" value="ZNHIT2"/>
</dbReference>
<dbReference type="PANTHER" id="PTHR15555">
    <property type="entry name" value="ZINC FINGER HIT DOMAIN CONTAINING PROTEIN 2 PROTEIN FON -RELATED"/>
    <property type="match status" value="1"/>
</dbReference>
<sequence length="173" mass="19256">MHAALDLPEPYRGIVIRWSKSPVFSGVAARLMERREGCSPVLGDNTYGGKATTAWSTGDVYLVGVRGGALHPSVGVKRAFVRRYCFTLRIYNGEWQSDSLEAATMVLSVSSVLGQKCTTWDYEGSDKVKSSGRGLKKKLKLADRKVYFMMCWVNEQTQTPELLSCSSKFNSRK</sequence>
<evidence type="ECO:0000313" key="1">
    <source>
        <dbReference type="EMBL" id="KAF3600293.1"/>
    </source>
</evidence>
<reference evidence="1" key="1">
    <citation type="submission" date="2019-12" db="EMBL/GenBank/DDBJ databases">
        <title>Genome sequencing and annotation of Brassica cretica.</title>
        <authorList>
            <person name="Studholme D.J."/>
            <person name="Sarris P."/>
        </authorList>
    </citation>
    <scope>NUCLEOTIDE SEQUENCE</scope>
    <source>
        <strain evidence="1">PFS-109/04</strain>
        <tissue evidence="1">Leaf</tissue>
    </source>
</reference>
<comment type="caution">
    <text evidence="1">The sequence shown here is derived from an EMBL/GenBank/DDBJ whole genome shotgun (WGS) entry which is preliminary data.</text>
</comment>
<dbReference type="Proteomes" id="UP000712600">
    <property type="component" value="Unassembled WGS sequence"/>
</dbReference>
<proteinExistence type="predicted"/>
<gene>
    <name evidence="1" type="ORF">F2Q69_00036020</name>
</gene>
<dbReference type="PANTHER" id="PTHR15555:SF0">
    <property type="entry name" value="ZINC FINGER HIT DOMAIN-CONTAINING PROTEIN 2"/>
    <property type="match status" value="1"/>
</dbReference>
<name>A0A8S9SK14_BRACR</name>
<protein>
    <submittedName>
        <fullName evidence="1">Uncharacterized protein</fullName>
    </submittedName>
</protein>
<evidence type="ECO:0000313" key="2">
    <source>
        <dbReference type="Proteomes" id="UP000712600"/>
    </source>
</evidence>
<dbReference type="AlphaFoldDB" id="A0A8S9SK14"/>
<accession>A0A8S9SK14</accession>
<organism evidence="1 2">
    <name type="scientific">Brassica cretica</name>
    <name type="common">Mustard</name>
    <dbReference type="NCBI Taxonomy" id="69181"/>
    <lineage>
        <taxon>Eukaryota</taxon>
        <taxon>Viridiplantae</taxon>
        <taxon>Streptophyta</taxon>
        <taxon>Embryophyta</taxon>
        <taxon>Tracheophyta</taxon>
        <taxon>Spermatophyta</taxon>
        <taxon>Magnoliopsida</taxon>
        <taxon>eudicotyledons</taxon>
        <taxon>Gunneridae</taxon>
        <taxon>Pentapetalae</taxon>
        <taxon>rosids</taxon>
        <taxon>malvids</taxon>
        <taxon>Brassicales</taxon>
        <taxon>Brassicaceae</taxon>
        <taxon>Brassiceae</taxon>
        <taxon>Brassica</taxon>
    </lineage>
</organism>